<keyword evidence="1" id="KW-0732">Signal</keyword>
<evidence type="ECO:0000256" key="1">
    <source>
        <dbReference type="SAM" id="SignalP"/>
    </source>
</evidence>
<feature type="signal peptide" evidence="1">
    <location>
        <begin position="1"/>
        <end position="18"/>
    </location>
</feature>
<evidence type="ECO:0000313" key="3">
    <source>
        <dbReference type="Proteomes" id="UP000263957"/>
    </source>
</evidence>
<proteinExistence type="predicted"/>
<dbReference type="EMBL" id="DOGS01000171">
    <property type="protein sequence ID" value="HBQ48907.1"/>
    <property type="molecule type" value="Genomic_DNA"/>
</dbReference>
<accession>A0A356W5K4</accession>
<gene>
    <name evidence="2" type="ORF">DD728_08475</name>
</gene>
<feature type="non-terminal residue" evidence="2">
    <location>
        <position position="96"/>
    </location>
</feature>
<sequence length="96" mass="10451">MQMFERLFALCLILPLFACTQLQDRPSALHAPAADLFDASATDLGLTPLPGAETITVFRPRPGTDQFSNGAVPIAFKGRVFVQWQSSARDEDAPDT</sequence>
<dbReference type="AlphaFoldDB" id="A0A356W5K4"/>
<organism evidence="2 3">
    <name type="scientific">Hyphomonas atlantica</name>
    <dbReference type="NCBI Taxonomy" id="1280948"/>
    <lineage>
        <taxon>Bacteria</taxon>
        <taxon>Pseudomonadati</taxon>
        <taxon>Pseudomonadota</taxon>
        <taxon>Alphaproteobacteria</taxon>
        <taxon>Hyphomonadales</taxon>
        <taxon>Hyphomonadaceae</taxon>
        <taxon>Hyphomonas</taxon>
    </lineage>
</organism>
<reference evidence="2 3" key="1">
    <citation type="journal article" date="2018" name="Nat. Biotechnol.">
        <title>A standardized bacterial taxonomy based on genome phylogeny substantially revises the tree of life.</title>
        <authorList>
            <person name="Parks D.H."/>
            <person name="Chuvochina M."/>
            <person name="Waite D.W."/>
            <person name="Rinke C."/>
            <person name="Skarshewski A."/>
            <person name="Chaumeil P.A."/>
            <person name="Hugenholtz P."/>
        </authorList>
    </citation>
    <scope>NUCLEOTIDE SEQUENCE [LARGE SCALE GENOMIC DNA]</scope>
    <source>
        <strain evidence="2">UBA10378</strain>
    </source>
</reference>
<protein>
    <submittedName>
        <fullName evidence="2">Uncharacterized protein</fullName>
    </submittedName>
</protein>
<dbReference type="Proteomes" id="UP000263957">
    <property type="component" value="Unassembled WGS sequence"/>
</dbReference>
<evidence type="ECO:0000313" key="2">
    <source>
        <dbReference type="EMBL" id="HBQ48907.1"/>
    </source>
</evidence>
<name>A0A356W5K4_9PROT</name>
<comment type="caution">
    <text evidence="2">The sequence shown here is derived from an EMBL/GenBank/DDBJ whole genome shotgun (WGS) entry which is preliminary data.</text>
</comment>
<feature type="chain" id="PRO_5016858299" evidence="1">
    <location>
        <begin position="19"/>
        <end position="96"/>
    </location>
</feature>